<dbReference type="PANTHER" id="PTHR46212">
    <property type="entry name" value="PEFLIN"/>
    <property type="match status" value="1"/>
</dbReference>
<keyword evidence="8" id="KW-1185">Reference proteome</keyword>
<evidence type="ECO:0000256" key="3">
    <source>
        <dbReference type="ARBA" id="ARBA00022723"/>
    </source>
</evidence>
<dbReference type="PROSITE" id="PS50222">
    <property type="entry name" value="EF_HAND_2"/>
    <property type="match status" value="1"/>
</dbReference>
<sequence>MAYAPTPALNLQQIFTSVDKDRQQVEFMEVSFPSVGREIPLVPTPKPLKTRSLIRSDSVDELQRALSNGTWNPFNPETCRLMIGMFDSNGDGAINFNEFQVCSNDVAPFVL</sequence>
<dbReference type="InterPro" id="IPR002048">
    <property type="entry name" value="EF_hand_dom"/>
</dbReference>
<dbReference type="GO" id="GO:0005509">
    <property type="term" value="F:calcium ion binding"/>
    <property type="evidence" value="ECO:0007669"/>
    <property type="project" value="InterPro"/>
</dbReference>
<evidence type="ECO:0000256" key="5">
    <source>
        <dbReference type="ARBA" id="ARBA00022837"/>
    </source>
</evidence>
<dbReference type="GO" id="GO:0048306">
    <property type="term" value="F:calcium-dependent protein binding"/>
    <property type="evidence" value="ECO:0007669"/>
    <property type="project" value="UniProtKB-ARBA"/>
</dbReference>
<evidence type="ECO:0000256" key="1">
    <source>
        <dbReference type="ARBA" id="ARBA00004496"/>
    </source>
</evidence>
<organism evidence="7 8">
    <name type="scientific">Teladorsagia circumcincta</name>
    <name type="common">Brown stomach worm</name>
    <name type="synonym">Ostertagia circumcincta</name>
    <dbReference type="NCBI Taxonomy" id="45464"/>
    <lineage>
        <taxon>Eukaryota</taxon>
        <taxon>Metazoa</taxon>
        <taxon>Ecdysozoa</taxon>
        <taxon>Nematoda</taxon>
        <taxon>Chromadorea</taxon>
        <taxon>Rhabditida</taxon>
        <taxon>Rhabditina</taxon>
        <taxon>Rhabditomorpha</taxon>
        <taxon>Strongyloidea</taxon>
        <taxon>Trichostrongylidae</taxon>
        <taxon>Teladorsagia</taxon>
    </lineage>
</organism>
<dbReference type="PROSITE" id="PS00018">
    <property type="entry name" value="EF_HAND_1"/>
    <property type="match status" value="1"/>
</dbReference>
<dbReference type="Gene3D" id="1.10.238.10">
    <property type="entry name" value="EF-hand"/>
    <property type="match status" value="1"/>
</dbReference>
<dbReference type="GO" id="GO:0005737">
    <property type="term" value="C:cytoplasm"/>
    <property type="evidence" value="ECO:0007669"/>
    <property type="project" value="UniProtKB-SubCell"/>
</dbReference>
<dbReference type="Pfam" id="PF13833">
    <property type="entry name" value="EF-hand_8"/>
    <property type="match status" value="1"/>
</dbReference>
<feature type="domain" description="EF-hand" evidence="6">
    <location>
        <begin position="74"/>
        <end position="109"/>
    </location>
</feature>
<name>A0A2G9UTU9_TELCI</name>
<keyword evidence="3" id="KW-0479">Metal-binding</keyword>
<dbReference type="EMBL" id="KZ345427">
    <property type="protein sequence ID" value="PIO73583.1"/>
    <property type="molecule type" value="Genomic_DNA"/>
</dbReference>
<dbReference type="SUPFAM" id="SSF47473">
    <property type="entry name" value="EF-hand"/>
    <property type="match status" value="1"/>
</dbReference>
<evidence type="ECO:0000256" key="2">
    <source>
        <dbReference type="ARBA" id="ARBA00022490"/>
    </source>
</evidence>
<keyword evidence="4" id="KW-0677">Repeat</keyword>
<comment type="subcellular location">
    <subcellularLocation>
        <location evidence="1">Cytoplasm</location>
    </subcellularLocation>
</comment>
<dbReference type="OrthoDB" id="186625at2759"/>
<keyword evidence="2" id="KW-0963">Cytoplasm</keyword>
<evidence type="ECO:0000313" key="8">
    <source>
        <dbReference type="Proteomes" id="UP000230423"/>
    </source>
</evidence>
<dbReference type="InterPro" id="IPR051426">
    <property type="entry name" value="Peflin/Sorcin_CaBP"/>
</dbReference>
<dbReference type="InterPro" id="IPR018247">
    <property type="entry name" value="EF_Hand_1_Ca_BS"/>
</dbReference>
<dbReference type="InterPro" id="IPR011992">
    <property type="entry name" value="EF-hand-dom_pair"/>
</dbReference>
<proteinExistence type="predicted"/>
<keyword evidence="5" id="KW-0106">Calcium</keyword>
<protein>
    <submittedName>
        <fullName evidence="7">EF hand</fullName>
    </submittedName>
</protein>
<gene>
    <name evidence="7" type="ORF">TELCIR_04455</name>
</gene>
<accession>A0A2G9UTU9</accession>
<dbReference type="PANTHER" id="PTHR46212:SF9">
    <property type="entry name" value="PROGRAMMED CELL DEATH PROTEIN 6"/>
    <property type="match status" value="1"/>
</dbReference>
<evidence type="ECO:0000313" key="7">
    <source>
        <dbReference type="EMBL" id="PIO73583.1"/>
    </source>
</evidence>
<evidence type="ECO:0000256" key="4">
    <source>
        <dbReference type="ARBA" id="ARBA00022737"/>
    </source>
</evidence>
<reference evidence="7 8" key="1">
    <citation type="submission" date="2015-09" db="EMBL/GenBank/DDBJ databases">
        <title>Draft genome of the parasitic nematode Teladorsagia circumcincta isolate WARC Sus (inbred).</title>
        <authorList>
            <person name="Mitreva M."/>
        </authorList>
    </citation>
    <scope>NUCLEOTIDE SEQUENCE [LARGE SCALE GENOMIC DNA]</scope>
    <source>
        <strain evidence="7 8">S</strain>
    </source>
</reference>
<dbReference type="Proteomes" id="UP000230423">
    <property type="component" value="Unassembled WGS sequence"/>
</dbReference>
<evidence type="ECO:0000259" key="6">
    <source>
        <dbReference type="PROSITE" id="PS50222"/>
    </source>
</evidence>
<dbReference type="AlphaFoldDB" id="A0A2G9UTU9"/>